<organism evidence="9 10">
    <name type="scientific">Buttiauxella warmboldiae</name>
    <dbReference type="NCBI Taxonomy" id="82993"/>
    <lineage>
        <taxon>Bacteria</taxon>
        <taxon>Pseudomonadati</taxon>
        <taxon>Pseudomonadota</taxon>
        <taxon>Gammaproteobacteria</taxon>
        <taxon>Enterobacterales</taxon>
        <taxon>Enterobacteriaceae</taxon>
        <taxon>Buttiauxella</taxon>
    </lineage>
</organism>
<dbReference type="AlphaFoldDB" id="A0A3N5ECA1"/>
<keyword evidence="3" id="KW-1003">Cell membrane</keyword>
<feature type="transmembrane region" description="Helical" evidence="7">
    <location>
        <begin position="129"/>
        <end position="150"/>
    </location>
</feature>
<dbReference type="InterPro" id="IPR003416">
    <property type="entry name" value="MgtC/SapB/SrpB/YhiD_fam"/>
</dbReference>
<accession>A0A3N5ECA1</accession>
<sequence length="236" mass="25754">MSLLLSYFDDGLNSVSGLARLFLACFLCGLIGLERESKHKPVGFKTCVIISVSSCLLTLISIQSALYYAGSSDNIRTDPMRLAAQVISGVGFLGAGVILLRSNQVISGLTTAAIIWSAAGIGIACGAGFYLYASVTTVLILTMIKFSHVITRLSNRLSRYQGIDASVLVMNSDAIETLLTDLNLKGYEIDNINIMDNKKKRVEVRLRLNVNNKSDIFLLYSTLKGFDYIYSVSLNR</sequence>
<name>A0A3N5ECA1_9ENTR</name>
<feature type="transmembrane region" description="Helical" evidence="7">
    <location>
        <begin position="12"/>
        <end position="34"/>
    </location>
</feature>
<evidence type="ECO:0000256" key="2">
    <source>
        <dbReference type="ARBA" id="ARBA00009298"/>
    </source>
</evidence>
<keyword evidence="10" id="KW-1185">Reference proteome</keyword>
<proteinExistence type="inferred from homology"/>
<keyword evidence="6 7" id="KW-0472">Membrane</keyword>
<evidence type="ECO:0000256" key="6">
    <source>
        <dbReference type="ARBA" id="ARBA00023136"/>
    </source>
</evidence>
<evidence type="ECO:0000256" key="1">
    <source>
        <dbReference type="ARBA" id="ARBA00004651"/>
    </source>
</evidence>
<reference evidence="9 10" key="1">
    <citation type="submission" date="2018-11" db="EMBL/GenBank/DDBJ databases">
        <title>Draft genome sequence of Buttiauxella warmboldiae CCUG 35512.</title>
        <authorList>
            <person name="Salva-Serra F."/>
            <person name="Marathe N."/>
            <person name="Moore E."/>
            <person name="Svensson L."/>
            <person name="Engstrom-Jakobsson H."/>
        </authorList>
    </citation>
    <scope>NUCLEOTIDE SEQUENCE [LARGE SCALE GENOMIC DNA]</scope>
    <source>
        <strain evidence="9 10">CCUG 35512</strain>
    </source>
</reference>
<evidence type="ECO:0000256" key="7">
    <source>
        <dbReference type="RuleBase" id="RU365041"/>
    </source>
</evidence>
<protein>
    <recommendedName>
        <fullName evidence="7">Protein MgtC</fullName>
    </recommendedName>
</protein>
<evidence type="ECO:0000259" key="8">
    <source>
        <dbReference type="Pfam" id="PF02308"/>
    </source>
</evidence>
<dbReference type="Proteomes" id="UP000268615">
    <property type="component" value="Unassembled WGS sequence"/>
</dbReference>
<gene>
    <name evidence="9" type="ORF">EHN07_06690</name>
</gene>
<dbReference type="RefSeq" id="WP_124023395.1">
    <property type="nucleotide sequence ID" value="NZ_RPOH01000021.1"/>
</dbReference>
<comment type="subcellular location">
    <subcellularLocation>
        <location evidence="7">Cell inner membrane</location>
        <topology evidence="7">Multi-pass membrane protein</topology>
    </subcellularLocation>
    <subcellularLocation>
        <location evidence="1">Cell membrane</location>
        <topology evidence="1">Multi-pass membrane protein</topology>
    </subcellularLocation>
</comment>
<feature type="transmembrane region" description="Helical" evidence="7">
    <location>
        <begin position="105"/>
        <end position="123"/>
    </location>
</feature>
<evidence type="ECO:0000313" key="9">
    <source>
        <dbReference type="EMBL" id="RPH29326.1"/>
    </source>
</evidence>
<dbReference type="PRINTS" id="PR01837">
    <property type="entry name" value="MGTCSAPBPROT"/>
</dbReference>
<dbReference type="PANTHER" id="PTHR33778">
    <property type="entry name" value="PROTEIN MGTC"/>
    <property type="match status" value="1"/>
</dbReference>
<feature type="transmembrane region" description="Helical" evidence="7">
    <location>
        <begin position="82"/>
        <end position="100"/>
    </location>
</feature>
<evidence type="ECO:0000256" key="5">
    <source>
        <dbReference type="ARBA" id="ARBA00022989"/>
    </source>
</evidence>
<evidence type="ECO:0000256" key="3">
    <source>
        <dbReference type="ARBA" id="ARBA00022475"/>
    </source>
</evidence>
<evidence type="ECO:0000313" key="10">
    <source>
        <dbReference type="Proteomes" id="UP000268615"/>
    </source>
</evidence>
<dbReference type="OrthoDB" id="9811198at2"/>
<keyword evidence="5 7" id="KW-1133">Transmembrane helix</keyword>
<comment type="caution">
    <text evidence="9">The sequence shown here is derived from an EMBL/GenBank/DDBJ whole genome shotgun (WGS) entry which is preliminary data.</text>
</comment>
<dbReference type="InterPro" id="IPR049177">
    <property type="entry name" value="MgtC_SapB_SrpB_YhiD_N"/>
</dbReference>
<keyword evidence="7" id="KW-0997">Cell inner membrane</keyword>
<dbReference type="PANTHER" id="PTHR33778:SF1">
    <property type="entry name" value="MAGNESIUM TRANSPORTER YHID-RELATED"/>
    <property type="match status" value="1"/>
</dbReference>
<keyword evidence="4 7" id="KW-0812">Transmembrane</keyword>
<evidence type="ECO:0000256" key="4">
    <source>
        <dbReference type="ARBA" id="ARBA00022692"/>
    </source>
</evidence>
<dbReference type="Pfam" id="PF02308">
    <property type="entry name" value="MgtC"/>
    <property type="match status" value="1"/>
</dbReference>
<dbReference type="EMBL" id="RPOH01000021">
    <property type="protein sequence ID" value="RPH29326.1"/>
    <property type="molecule type" value="Genomic_DNA"/>
</dbReference>
<feature type="transmembrane region" description="Helical" evidence="7">
    <location>
        <begin position="46"/>
        <end position="70"/>
    </location>
</feature>
<comment type="similarity">
    <text evidence="2 7">Belongs to the MgtC/SapB family.</text>
</comment>
<feature type="domain" description="MgtC/SapB/SrpB/YhiD N-terminal" evidence="8">
    <location>
        <begin position="21"/>
        <end position="152"/>
    </location>
</feature>
<dbReference type="GO" id="GO:0005886">
    <property type="term" value="C:plasma membrane"/>
    <property type="evidence" value="ECO:0007669"/>
    <property type="project" value="UniProtKB-SubCell"/>
</dbReference>